<evidence type="ECO:0000256" key="2">
    <source>
        <dbReference type="ARBA" id="ARBA00022559"/>
    </source>
</evidence>
<dbReference type="Proteomes" id="UP000501128">
    <property type="component" value="Chromosome"/>
</dbReference>
<dbReference type="PROSITE" id="PS51404">
    <property type="entry name" value="DYP_PEROXIDASE"/>
    <property type="match status" value="1"/>
</dbReference>
<name>A0A7L5DM29_9BACT</name>
<dbReference type="PANTHER" id="PTHR30521:SF4">
    <property type="entry name" value="DEFERROCHELATASE"/>
    <property type="match status" value="1"/>
</dbReference>
<keyword evidence="4" id="KW-0479">Metal-binding</keyword>
<dbReference type="GO" id="GO:0046872">
    <property type="term" value="F:metal ion binding"/>
    <property type="evidence" value="ECO:0007669"/>
    <property type="project" value="UniProtKB-KW"/>
</dbReference>
<protein>
    <submittedName>
        <fullName evidence="9">Peroxidase</fullName>
    </submittedName>
</protein>
<feature type="domain" description="DyP dimeric alpha+beta barrel" evidence="8">
    <location>
        <begin position="24"/>
        <end position="171"/>
    </location>
</feature>
<comment type="cofactor">
    <cofactor evidence="1">
        <name>heme b</name>
        <dbReference type="ChEBI" id="CHEBI:60344"/>
    </cofactor>
</comment>
<dbReference type="GO" id="GO:0020037">
    <property type="term" value="F:heme binding"/>
    <property type="evidence" value="ECO:0007669"/>
    <property type="project" value="InterPro"/>
</dbReference>
<dbReference type="PANTHER" id="PTHR30521">
    <property type="entry name" value="DEFERROCHELATASE/PEROXIDASE"/>
    <property type="match status" value="1"/>
</dbReference>
<dbReference type="GO" id="GO:0004601">
    <property type="term" value="F:peroxidase activity"/>
    <property type="evidence" value="ECO:0007669"/>
    <property type="project" value="UniProtKB-KW"/>
</dbReference>
<proteinExistence type="inferred from homology"/>
<evidence type="ECO:0000256" key="5">
    <source>
        <dbReference type="ARBA" id="ARBA00023002"/>
    </source>
</evidence>
<comment type="similarity">
    <text evidence="7">Belongs to the DyP-type peroxidase family.</text>
</comment>
<keyword evidence="3" id="KW-0349">Heme</keyword>
<evidence type="ECO:0000256" key="7">
    <source>
        <dbReference type="ARBA" id="ARBA00025737"/>
    </source>
</evidence>
<keyword evidence="5" id="KW-0560">Oxidoreductase</keyword>
<dbReference type="InterPro" id="IPR006314">
    <property type="entry name" value="Dyp_peroxidase"/>
</dbReference>
<dbReference type="AlphaFoldDB" id="A0A7L5DM29"/>
<dbReference type="EMBL" id="CP051677">
    <property type="protein sequence ID" value="QJD77498.1"/>
    <property type="molecule type" value="Genomic_DNA"/>
</dbReference>
<keyword evidence="10" id="KW-1185">Reference proteome</keyword>
<evidence type="ECO:0000256" key="4">
    <source>
        <dbReference type="ARBA" id="ARBA00022723"/>
    </source>
</evidence>
<evidence type="ECO:0000256" key="1">
    <source>
        <dbReference type="ARBA" id="ARBA00001970"/>
    </source>
</evidence>
<gene>
    <name evidence="9" type="ORF">HH216_03010</name>
</gene>
<evidence type="ECO:0000259" key="8">
    <source>
        <dbReference type="Pfam" id="PF21105"/>
    </source>
</evidence>
<dbReference type="SUPFAM" id="SSF54909">
    <property type="entry name" value="Dimeric alpha+beta barrel"/>
    <property type="match status" value="1"/>
</dbReference>
<dbReference type="KEGG" id="srho:HH216_03010"/>
<dbReference type="InterPro" id="IPR011008">
    <property type="entry name" value="Dimeric_a/b-barrel"/>
</dbReference>
<keyword evidence="6" id="KW-0408">Iron</keyword>
<accession>A0A7L5DM29</accession>
<evidence type="ECO:0000313" key="9">
    <source>
        <dbReference type="EMBL" id="QJD77498.1"/>
    </source>
</evidence>
<sequence>MSLDLTKSGISQTDPGYLAIANDLQGNILTSHGRNFTGQLLVRFNPAKRADVRAYLKKLAITERITSAKQQRADADLFNKQKKAGKVPTQVFFRGVYLTAKGYEALGFTNLHQFDSQFQAGMQASQADLHDPLVNDWEGGYQNEGDALFLFAHGVEPTLRAKVAEFAAFLRDQKLAKVLAVEYGKGFTNEVGDHLEHFGYVDGVSQPVFFTQDTPPDRTNWNPVAPLKLVLVPDPMGTPGQSFGSYYVFRKLEQNVRGFKEMEKSLADALGLEDDDAERAGAMVVGRFENGMPVTMSATDKKVTLKDNQIGKINDFNYGQLIDGHDDLKGGRCPFQGHIRKTNPRGTGDGESPADERMHLMARRGITYGDRLIEPKDEPDFDEMPTEGVGLLFASFQSSIGEQFEFTQKNWANLSSFPFSSPDITGIDPVIGQPAPGEAVSHCFPTVWNDGSPGNMKQFDGFAGFVTMKGGDYFFAPSLTFFKNL</sequence>
<organism evidence="9 10">
    <name type="scientific">Spirosoma rhododendri</name>
    <dbReference type="NCBI Taxonomy" id="2728024"/>
    <lineage>
        <taxon>Bacteria</taxon>
        <taxon>Pseudomonadati</taxon>
        <taxon>Bacteroidota</taxon>
        <taxon>Cytophagia</taxon>
        <taxon>Cytophagales</taxon>
        <taxon>Cytophagaceae</taxon>
        <taxon>Spirosoma</taxon>
    </lineage>
</organism>
<dbReference type="RefSeq" id="WP_169549441.1">
    <property type="nucleotide sequence ID" value="NZ_CP051677.1"/>
</dbReference>
<dbReference type="Pfam" id="PF21105">
    <property type="entry name" value="DyP_N"/>
    <property type="match status" value="1"/>
</dbReference>
<keyword evidence="2 9" id="KW-0575">Peroxidase</keyword>
<dbReference type="InterPro" id="IPR049509">
    <property type="entry name" value="DyP_N"/>
</dbReference>
<evidence type="ECO:0000256" key="6">
    <source>
        <dbReference type="ARBA" id="ARBA00023004"/>
    </source>
</evidence>
<evidence type="ECO:0000313" key="10">
    <source>
        <dbReference type="Proteomes" id="UP000501128"/>
    </source>
</evidence>
<dbReference type="GO" id="GO:0005829">
    <property type="term" value="C:cytosol"/>
    <property type="evidence" value="ECO:0007669"/>
    <property type="project" value="TreeGrafter"/>
</dbReference>
<evidence type="ECO:0000256" key="3">
    <source>
        <dbReference type="ARBA" id="ARBA00022617"/>
    </source>
</evidence>
<reference evidence="9 10" key="1">
    <citation type="submission" date="2020-04" db="EMBL/GenBank/DDBJ databases">
        <title>Genome sequencing of novel species.</title>
        <authorList>
            <person name="Heo J."/>
            <person name="Kim S.-J."/>
            <person name="Kim J.-S."/>
            <person name="Hong S.-B."/>
            <person name="Kwon S.-W."/>
        </authorList>
    </citation>
    <scope>NUCLEOTIDE SEQUENCE [LARGE SCALE GENOMIC DNA]</scope>
    <source>
        <strain evidence="9 10">CJU-R4</strain>
    </source>
</reference>